<dbReference type="InterPro" id="IPR007560">
    <property type="entry name" value="Restrct_endonuc_IV_Mrr"/>
</dbReference>
<dbReference type="InterPro" id="IPR052906">
    <property type="entry name" value="Type_IV_Methyl-Rstrct_Enzyme"/>
</dbReference>
<organism evidence="2 3">
    <name type="scientific">Shewanella indica</name>
    <dbReference type="NCBI Taxonomy" id="768528"/>
    <lineage>
        <taxon>Bacteria</taxon>
        <taxon>Pseudomonadati</taxon>
        <taxon>Pseudomonadota</taxon>
        <taxon>Gammaproteobacteria</taxon>
        <taxon>Alteromonadales</taxon>
        <taxon>Shewanellaceae</taxon>
        <taxon>Shewanella</taxon>
    </lineage>
</organism>
<comment type="caution">
    <text evidence="2">The sequence shown here is derived from an EMBL/GenBank/DDBJ whole genome shotgun (WGS) entry which is preliminary data.</text>
</comment>
<name>A0ABU4QHF1_9GAMM</name>
<proteinExistence type="predicted"/>
<gene>
    <name evidence="2" type="ORF">SIL79_18815</name>
</gene>
<dbReference type="GO" id="GO:0004519">
    <property type="term" value="F:endonuclease activity"/>
    <property type="evidence" value="ECO:0007669"/>
    <property type="project" value="UniProtKB-KW"/>
</dbReference>
<keyword evidence="3" id="KW-1185">Reference proteome</keyword>
<dbReference type="Gene3D" id="3.40.1350.10">
    <property type="match status" value="1"/>
</dbReference>
<dbReference type="RefSeq" id="WP_319619873.1">
    <property type="nucleotide sequence ID" value="NZ_JAWXXR010000001.1"/>
</dbReference>
<dbReference type="EMBL" id="JAWXXR010000001">
    <property type="protein sequence ID" value="MDX6018333.1"/>
    <property type="molecule type" value="Genomic_DNA"/>
</dbReference>
<evidence type="ECO:0000259" key="1">
    <source>
        <dbReference type="Pfam" id="PF04471"/>
    </source>
</evidence>
<dbReference type="GeneID" id="88625605"/>
<keyword evidence="2" id="KW-0255">Endonuclease</keyword>
<dbReference type="PANTHER" id="PTHR30015:SF7">
    <property type="entry name" value="TYPE IV METHYL-DIRECTED RESTRICTION ENZYME ECOKMRR"/>
    <property type="match status" value="1"/>
</dbReference>
<dbReference type="InterPro" id="IPR011856">
    <property type="entry name" value="tRNA_endonuc-like_dom_sf"/>
</dbReference>
<keyword evidence="2" id="KW-0378">Hydrolase</keyword>
<keyword evidence="2" id="KW-0540">Nuclease</keyword>
<dbReference type="Proteomes" id="UP001272773">
    <property type="component" value="Unassembled WGS sequence"/>
</dbReference>
<dbReference type="InterPro" id="IPR011335">
    <property type="entry name" value="Restrct_endonuc-II-like"/>
</dbReference>
<evidence type="ECO:0000313" key="3">
    <source>
        <dbReference type="Proteomes" id="UP001272773"/>
    </source>
</evidence>
<dbReference type="PANTHER" id="PTHR30015">
    <property type="entry name" value="MRR RESTRICTION SYSTEM PROTEIN"/>
    <property type="match status" value="1"/>
</dbReference>
<dbReference type="Pfam" id="PF04471">
    <property type="entry name" value="Mrr_cat"/>
    <property type="match status" value="1"/>
</dbReference>
<dbReference type="SUPFAM" id="SSF52980">
    <property type="entry name" value="Restriction endonuclease-like"/>
    <property type="match status" value="1"/>
</dbReference>
<reference evidence="2 3" key="1">
    <citation type="submission" date="2023-11" db="EMBL/GenBank/DDBJ databases">
        <title>MicrobeMod: A computational toolkit for identifying prokaryotic methylation and restriction-modification with nanopore sequencing.</title>
        <authorList>
            <person name="Crits-Christoph A."/>
            <person name="Kang S.C."/>
            <person name="Lee H."/>
            <person name="Ostrov N."/>
        </authorList>
    </citation>
    <scope>NUCLEOTIDE SEQUENCE [LARGE SCALE GENOMIC DNA]</scope>
    <source>
        <strain evidence="2 3">ATCC BAA-2732</strain>
    </source>
</reference>
<evidence type="ECO:0000313" key="2">
    <source>
        <dbReference type="EMBL" id="MDX6018333.1"/>
    </source>
</evidence>
<sequence>MDWKDYQEEAAEFFRSLGLEAETDVTIQGARTKHDIDVLVKSHHAGFDITWLVECKHWKSKVSKLHVLGLREIVNDTGADRGILLAENGFQSGAIEAAALTNVHVTSLAEAASTASHEINSMRLRELYDRLLWCKEEYWEIPKAKRIECGLRTDVGGAMGYSGDWAIKAAEDLITKGLRGNYPITTDEVHVMISELIIEQELPSSIGNIQELLVSVESLVSNLEQRINDCKSKA</sequence>
<accession>A0ABU4QHF1</accession>
<feature type="domain" description="Restriction endonuclease type IV Mrr" evidence="1">
    <location>
        <begin position="1"/>
        <end position="104"/>
    </location>
</feature>
<protein>
    <submittedName>
        <fullName evidence="2">Restriction endonuclease</fullName>
    </submittedName>
</protein>